<evidence type="ECO:0000313" key="3">
    <source>
        <dbReference type="EMBL" id="PWF25523.1"/>
    </source>
</evidence>
<gene>
    <name evidence="3" type="ORF">DD235_05230</name>
</gene>
<dbReference type="RefSeq" id="WP_109060927.1">
    <property type="nucleotide sequence ID" value="NZ_QETA01000001.1"/>
</dbReference>
<dbReference type="AlphaFoldDB" id="A0A2V1K5L1"/>
<dbReference type="Pfam" id="PF04366">
    <property type="entry name" value="Ysc84"/>
    <property type="match status" value="1"/>
</dbReference>
<evidence type="ECO:0000313" key="4">
    <source>
        <dbReference type="Proteomes" id="UP000245212"/>
    </source>
</evidence>
<comment type="caution">
    <text evidence="3">The sequence shown here is derived from an EMBL/GenBank/DDBJ whole genome shotgun (WGS) entry which is preliminary data.</text>
</comment>
<dbReference type="EMBL" id="QETA01000001">
    <property type="protein sequence ID" value="PWF25523.1"/>
    <property type="molecule type" value="Genomic_DNA"/>
</dbReference>
<evidence type="ECO:0000256" key="1">
    <source>
        <dbReference type="SAM" id="SignalP"/>
    </source>
</evidence>
<feature type="signal peptide" evidence="1">
    <location>
        <begin position="1"/>
        <end position="21"/>
    </location>
</feature>
<protein>
    <submittedName>
        <fullName evidence="3">Twin-arginine translocation pathway signal</fullName>
    </submittedName>
</protein>
<organism evidence="3 4">
    <name type="scientific">Corticimicrobacter populi</name>
    <dbReference type="NCBI Taxonomy" id="2175229"/>
    <lineage>
        <taxon>Bacteria</taxon>
        <taxon>Pseudomonadati</taxon>
        <taxon>Pseudomonadota</taxon>
        <taxon>Betaproteobacteria</taxon>
        <taxon>Burkholderiales</taxon>
        <taxon>Alcaligenaceae</taxon>
        <taxon>Corticimicrobacter</taxon>
    </lineage>
</organism>
<name>A0A2V1K5L1_9BURK</name>
<dbReference type="PROSITE" id="PS51257">
    <property type="entry name" value="PROKAR_LIPOPROTEIN"/>
    <property type="match status" value="1"/>
</dbReference>
<feature type="chain" id="PRO_5015981825" evidence="1">
    <location>
        <begin position="22"/>
        <end position="198"/>
    </location>
</feature>
<feature type="domain" description="Ysc84 actin-binding" evidence="2">
    <location>
        <begin position="110"/>
        <end position="194"/>
    </location>
</feature>
<keyword evidence="4" id="KW-1185">Reference proteome</keyword>
<dbReference type="Proteomes" id="UP000245212">
    <property type="component" value="Unassembled WGS sequence"/>
</dbReference>
<accession>A0A2V1K5L1</accession>
<dbReference type="InterPro" id="IPR007461">
    <property type="entry name" value="Ysc84_actin-binding"/>
</dbReference>
<reference evidence="4" key="1">
    <citation type="submission" date="2018-05" db="EMBL/GenBank/DDBJ databases">
        <authorList>
            <person name="Li Y."/>
        </authorList>
    </citation>
    <scope>NUCLEOTIDE SEQUENCE [LARGE SCALE GENOMIC DNA]</scope>
    <source>
        <strain evidence="4">3d-2-2</strain>
    </source>
</reference>
<proteinExistence type="predicted"/>
<keyword evidence="1" id="KW-0732">Signal</keyword>
<evidence type="ECO:0000259" key="2">
    <source>
        <dbReference type="Pfam" id="PF04366"/>
    </source>
</evidence>
<dbReference type="CDD" id="cd11524">
    <property type="entry name" value="SYLF"/>
    <property type="match status" value="1"/>
</dbReference>
<sequence>MRQVHSFSLRPVLASALLAGAAVVLSGCTTTTQTSQATVAEQRAVINSGYDATLTRLYEAAPAARQMVQEAKGVLVFPSVVGASFIVGGEYGRGELRINGQNAGYYSTGGGSIGFQAGAQSQATILLFMTQQALDNFLQKKQNWTIGADANVAIANIGANGQISSNTVNSPVVGFVLNNAGLSAGVSLQGNSIQQIDL</sequence>